<name>A0A1T4PQY4_9ENTE</name>
<proteinExistence type="predicted"/>
<dbReference type="EMBL" id="FUXI01000022">
    <property type="protein sequence ID" value="SJZ93943.1"/>
    <property type="molecule type" value="Genomic_DNA"/>
</dbReference>
<dbReference type="Pfam" id="PF05119">
    <property type="entry name" value="Terminase_4"/>
    <property type="match status" value="1"/>
</dbReference>
<evidence type="ECO:0000313" key="1">
    <source>
        <dbReference type="EMBL" id="SJZ93943.1"/>
    </source>
</evidence>
<organism evidence="1 2">
    <name type="scientific">Pilibacter termitis</name>
    <dbReference type="NCBI Taxonomy" id="263852"/>
    <lineage>
        <taxon>Bacteria</taxon>
        <taxon>Bacillati</taxon>
        <taxon>Bacillota</taxon>
        <taxon>Bacilli</taxon>
        <taxon>Lactobacillales</taxon>
        <taxon>Enterococcaceae</taxon>
        <taxon>Pilibacter</taxon>
    </lineage>
</organism>
<evidence type="ECO:0000313" key="2">
    <source>
        <dbReference type="Proteomes" id="UP000190328"/>
    </source>
</evidence>
<dbReference type="STRING" id="263852.SAMN02745116_01894"/>
<dbReference type="InterPro" id="IPR006448">
    <property type="entry name" value="Phage_term_ssu_P27"/>
</dbReference>
<dbReference type="AlphaFoldDB" id="A0A1T4PQY4"/>
<reference evidence="1 2" key="1">
    <citation type="submission" date="2017-02" db="EMBL/GenBank/DDBJ databases">
        <authorList>
            <person name="Peterson S.W."/>
        </authorList>
    </citation>
    <scope>NUCLEOTIDE SEQUENCE [LARGE SCALE GENOMIC DNA]</scope>
    <source>
        <strain evidence="1 2">ATCC BAA-1030</strain>
    </source>
</reference>
<accession>A0A1T4PQY4</accession>
<dbReference type="Proteomes" id="UP000190328">
    <property type="component" value="Unassembled WGS sequence"/>
</dbReference>
<evidence type="ECO:0008006" key="3">
    <source>
        <dbReference type="Google" id="ProtNLM"/>
    </source>
</evidence>
<gene>
    <name evidence="1" type="ORF">SAMN02745116_01894</name>
</gene>
<protein>
    <recommendedName>
        <fullName evidence="3">Phage terminase, small subunit, putative, P27 family</fullName>
    </recommendedName>
</protein>
<sequence length="220" mass="24407">MNSALGFHAQKVQFKHPINPLGKKEARIIARDGTNRGGRRAKAGSKAMPLADKLATGKSGKRIEIHEFEPETLLVGGDIGEGTDLEGMDMPDPSEYLSAKPKDGTTLGADELFRETWLWLKERGCEKLVSPRVLESYAQAFARYIQCEQAVSQYGLLGKHPTTGGVVTSPFVTMSQNFQKQANLLWYEIFDIVKQNCTTDFEGSPNDDAMERLLRSRKGN</sequence>
<keyword evidence="2" id="KW-1185">Reference proteome</keyword>